<accession>A0A6C0K8Q1</accession>
<dbReference type="AlphaFoldDB" id="A0A6C0K8Q1"/>
<evidence type="ECO:0000313" key="1">
    <source>
        <dbReference type="EMBL" id="QHU12514.1"/>
    </source>
</evidence>
<name>A0A6C0K8Q1_9ZZZZ</name>
<proteinExistence type="predicted"/>
<reference evidence="1" key="1">
    <citation type="journal article" date="2020" name="Nature">
        <title>Giant virus diversity and host interactions through global metagenomics.</title>
        <authorList>
            <person name="Schulz F."/>
            <person name="Roux S."/>
            <person name="Paez-Espino D."/>
            <person name="Jungbluth S."/>
            <person name="Walsh D.A."/>
            <person name="Denef V.J."/>
            <person name="McMahon K.D."/>
            <person name="Konstantinidis K.T."/>
            <person name="Eloe-Fadrosh E.A."/>
            <person name="Kyrpides N.C."/>
            <person name="Woyke T."/>
        </authorList>
    </citation>
    <scope>NUCLEOTIDE SEQUENCE</scope>
    <source>
        <strain evidence="1">GVMAG-S-1101171-110</strain>
    </source>
</reference>
<organism evidence="1">
    <name type="scientific">viral metagenome</name>
    <dbReference type="NCBI Taxonomy" id="1070528"/>
    <lineage>
        <taxon>unclassified sequences</taxon>
        <taxon>metagenomes</taxon>
        <taxon>organismal metagenomes</taxon>
    </lineage>
</organism>
<sequence>MSQEQVIKLEPMRLGDLVPKDTSYAVKKSGYVAPHLRSKDTSTAKEGPISLVESEFPTMGTSGPAPVVTPVVRKMPVINFKKAVDTGIEYERMNEEERARLPETDTLKMTEEQVIQAGWNIISVGRHYNAYQDDFVSNDDIPPWEYPSKGILQELEEEVDSYFKLILTPKSEDLRHSFRRKIPSREPLSEACMRRGKSKPV</sequence>
<dbReference type="EMBL" id="MN740801">
    <property type="protein sequence ID" value="QHU12514.1"/>
    <property type="molecule type" value="Genomic_DNA"/>
</dbReference>
<protein>
    <submittedName>
        <fullName evidence="1">Uncharacterized protein</fullName>
    </submittedName>
</protein>